<dbReference type="GeneID" id="25908814"/>
<reference evidence="2 3" key="1">
    <citation type="submission" date="2011-02" db="EMBL/GenBank/DDBJ databases">
        <title>The Genome Sequence of Sphaeroforma arctica JP610.</title>
        <authorList>
            <consortium name="The Broad Institute Genome Sequencing Platform"/>
            <person name="Russ C."/>
            <person name="Cuomo C."/>
            <person name="Young S.K."/>
            <person name="Zeng Q."/>
            <person name="Gargeya S."/>
            <person name="Alvarado L."/>
            <person name="Berlin A."/>
            <person name="Chapman S.B."/>
            <person name="Chen Z."/>
            <person name="Freedman E."/>
            <person name="Gellesch M."/>
            <person name="Goldberg J."/>
            <person name="Griggs A."/>
            <person name="Gujja S."/>
            <person name="Heilman E."/>
            <person name="Heiman D."/>
            <person name="Howarth C."/>
            <person name="Mehta T."/>
            <person name="Neiman D."/>
            <person name="Pearson M."/>
            <person name="Roberts A."/>
            <person name="Saif S."/>
            <person name="Shea T."/>
            <person name="Shenoy N."/>
            <person name="Sisk P."/>
            <person name="Stolte C."/>
            <person name="Sykes S."/>
            <person name="White J."/>
            <person name="Yandava C."/>
            <person name="Burger G."/>
            <person name="Gray M.W."/>
            <person name="Holland P.W.H."/>
            <person name="King N."/>
            <person name="Lang F.B.F."/>
            <person name="Roger A.J."/>
            <person name="Ruiz-Trillo I."/>
            <person name="Haas B."/>
            <person name="Nusbaum C."/>
            <person name="Birren B."/>
        </authorList>
    </citation>
    <scope>NUCLEOTIDE SEQUENCE [LARGE SCALE GENOMIC DNA]</scope>
    <source>
        <strain evidence="2 3">JP610</strain>
    </source>
</reference>
<keyword evidence="3" id="KW-1185">Reference proteome</keyword>
<dbReference type="Gene3D" id="1.10.1520.10">
    <property type="entry name" value="Ribonuclease III domain"/>
    <property type="match status" value="1"/>
</dbReference>
<dbReference type="GO" id="GO:0006396">
    <property type="term" value="P:RNA processing"/>
    <property type="evidence" value="ECO:0007669"/>
    <property type="project" value="InterPro"/>
</dbReference>
<dbReference type="InterPro" id="IPR036389">
    <property type="entry name" value="RNase_III_sf"/>
</dbReference>
<gene>
    <name evidence="2" type="ORF">SARC_08310</name>
</gene>
<dbReference type="Proteomes" id="UP000054560">
    <property type="component" value="Unassembled WGS sequence"/>
</dbReference>
<evidence type="ECO:0000313" key="3">
    <source>
        <dbReference type="Proteomes" id="UP000054560"/>
    </source>
</evidence>
<feature type="region of interest" description="Disordered" evidence="1">
    <location>
        <begin position="46"/>
        <end position="150"/>
    </location>
</feature>
<evidence type="ECO:0000313" key="2">
    <source>
        <dbReference type="EMBL" id="KNC79294.1"/>
    </source>
</evidence>
<evidence type="ECO:0008006" key="4">
    <source>
        <dbReference type="Google" id="ProtNLM"/>
    </source>
</evidence>
<organism evidence="2 3">
    <name type="scientific">Sphaeroforma arctica JP610</name>
    <dbReference type="NCBI Taxonomy" id="667725"/>
    <lineage>
        <taxon>Eukaryota</taxon>
        <taxon>Ichthyosporea</taxon>
        <taxon>Ichthyophonida</taxon>
        <taxon>Sphaeroforma</taxon>
    </lineage>
</organism>
<feature type="compositionally biased region" description="Polar residues" evidence="1">
    <location>
        <begin position="82"/>
        <end position="104"/>
    </location>
</feature>
<evidence type="ECO:0000256" key="1">
    <source>
        <dbReference type="SAM" id="MobiDB-lite"/>
    </source>
</evidence>
<accession>A0A0L0FRH6</accession>
<feature type="compositionally biased region" description="Basic and acidic residues" evidence="1">
    <location>
        <begin position="105"/>
        <end position="117"/>
    </location>
</feature>
<name>A0A0L0FRH6_9EUKA</name>
<proteinExistence type="predicted"/>
<feature type="compositionally biased region" description="Low complexity" evidence="1">
    <location>
        <begin position="118"/>
        <end position="141"/>
    </location>
</feature>
<dbReference type="RefSeq" id="XP_014153196.1">
    <property type="nucleotide sequence ID" value="XM_014297721.1"/>
</dbReference>
<dbReference type="GO" id="GO:0004525">
    <property type="term" value="F:ribonuclease III activity"/>
    <property type="evidence" value="ECO:0007669"/>
    <property type="project" value="InterPro"/>
</dbReference>
<sequence>MERMVCGTTPQHVYNTATNTCRRMPQPLAHMHTKTHAHTHAQIQHTHKHMHTPTQEHAHIQAHTHAHTPSVAQPQRKRSGCDPNTITAQLKTIHQNDTTPQQTATHRETDASQETRVHTNQAHTHTAQRQQTQTHTHNLHQPQPSAHPAEAHTYSHTYTRTHTHTLAHTRTHTPRIAASLNTDRPRTSPTASVDVCDCVGDNSELTVTGSALLLFIVKRDVWFKLRRCCDEKRLRRHVDTLLDTPFLARACRRLVGSDWYMGPVAYWQCAALQDRILADTLQAIVGLLFQSCDINQCARVFAEWCLVDEEELRVLFISPSQRVECIDRTKGIDNRVSELAENLGFKRSELLDLALKQDGE</sequence>
<protein>
    <recommendedName>
        <fullName evidence="4">RNase III domain-containing protein</fullName>
    </recommendedName>
</protein>
<dbReference type="AlphaFoldDB" id="A0A0L0FRH6"/>
<dbReference type="EMBL" id="KQ242331">
    <property type="protein sequence ID" value="KNC79294.1"/>
    <property type="molecule type" value="Genomic_DNA"/>
</dbReference>
<dbReference type="SUPFAM" id="SSF69065">
    <property type="entry name" value="RNase III domain-like"/>
    <property type="match status" value="1"/>
</dbReference>